<evidence type="ECO:0000256" key="2">
    <source>
        <dbReference type="SAM" id="Phobius"/>
    </source>
</evidence>
<feature type="transmembrane region" description="Helical" evidence="2">
    <location>
        <begin position="32"/>
        <end position="65"/>
    </location>
</feature>
<dbReference type="AlphaFoldDB" id="A0A547PF88"/>
<keyword evidence="5" id="KW-1185">Reference proteome</keyword>
<dbReference type="NCBIfam" id="NF040894">
    <property type="entry name" value="puhB_PGC"/>
    <property type="match status" value="1"/>
</dbReference>
<dbReference type="Proteomes" id="UP000316343">
    <property type="component" value="Unassembled WGS sequence"/>
</dbReference>
<dbReference type="InterPro" id="IPR054839">
    <property type="entry name" value="puhB_PGC"/>
</dbReference>
<keyword evidence="2" id="KW-0812">Transmembrane</keyword>
<evidence type="ECO:0000313" key="4">
    <source>
        <dbReference type="EMBL" id="TRD12800.1"/>
    </source>
</evidence>
<organism evidence="4 5">
    <name type="scientific">Erythrobacter insulae</name>
    <dbReference type="NCBI Taxonomy" id="2584124"/>
    <lineage>
        <taxon>Bacteria</taxon>
        <taxon>Pseudomonadati</taxon>
        <taxon>Pseudomonadota</taxon>
        <taxon>Alphaproteobacteria</taxon>
        <taxon>Sphingomonadales</taxon>
        <taxon>Erythrobacteraceae</taxon>
        <taxon>Erythrobacter/Porphyrobacter group</taxon>
        <taxon>Erythrobacter</taxon>
    </lineage>
</organism>
<reference evidence="4 5" key="1">
    <citation type="submission" date="2019-06" db="EMBL/GenBank/DDBJ databases">
        <title>Erythrobacter insulae sp. nov., isolated from a tidal flat.</title>
        <authorList>
            <person name="Yoon J.-H."/>
        </authorList>
    </citation>
    <scope>NUCLEOTIDE SEQUENCE [LARGE SCALE GENOMIC DNA]</scope>
    <source>
        <strain evidence="4 5">JBTF-M21</strain>
    </source>
</reference>
<evidence type="ECO:0000313" key="5">
    <source>
        <dbReference type="Proteomes" id="UP000316343"/>
    </source>
</evidence>
<feature type="compositionally biased region" description="Polar residues" evidence="1">
    <location>
        <begin position="174"/>
        <end position="190"/>
    </location>
</feature>
<accession>A0A547PF88</accession>
<evidence type="ECO:0000256" key="1">
    <source>
        <dbReference type="SAM" id="MobiDB-lite"/>
    </source>
</evidence>
<keyword evidence="2" id="KW-1133">Transmembrane helix</keyword>
<keyword evidence="2" id="KW-0472">Membrane</keyword>
<feature type="compositionally biased region" description="Basic and acidic residues" evidence="1">
    <location>
        <begin position="203"/>
        <end position="217"/>
    </location>
</feature>
<feature type="region of interest" description="Disordered" evidence="1">
    <location>
        <begin position="174"/>
        <end position="217"/>
    </location>
</feature>
<feature type="domain" description="YdbS-like PH" evidence="3">
    <location>
        <begin position="74"/>
        <end position="161"/>
    </location>
</feature>
<sequence length="217" mass="23630">MGTPAPDEKVLWKGKPDLAVLARSAFHTRKVALYFAALIGISLTFGNMNAAIVCAVLGVAGLVVLQSLAWLCRRTTVYILTNDRLIIRKGMAIETRINLPLKQIAAANLKMRGKSHGDIAMELNGERLLGYILMWPHVRPFKFAHPQPMLRAVPDAEQVASLLADAASKFTQIERNAAETTDQTIQTAKQENGPAPRPAAQNDLRDLSDRGLEGAPA</sequence>
<comment type="caution">
    <text evidence="4">The sequence shown here is derived from an EMBL/GenBank/DDBJ whole genome shotgun (WGS) entry which is preliminary data.</text>
</comment>
<gene>
    <name evidence="4" type="ORF">FGU71_09030</name>
</gene>
<proteinExistence type="predicted"/>
<dbReference type="OrthoDB" id="7345733at2"/>
<dbReference type="InterPro" id="IPR005182">
    <property type="entry name" value="YdbS-like_PH"/>
</dbReference>
<dbReference type="Pfam" id="PF03703">
    <property type="entry name" value="bPH_2"/>
    <property type="match status" value="1"/>
</dbReference>
<evidence type="ECO:0000259" key="3">
    <source>
        <dbReference type="Pfam" id="PF03703"/>
    </source>
</evidence>
<name>A0A547PF88_9SPHN</name>
<protein>
    <submittedName>
        <fullName evidence="4">PH domain-containing protein</fullName>
    </submittedName>
</protein>
<dbReference type="EMBL" id="VHJK01000001">
    <property type="protein sequence ID" value="TRD12800.1"/>
    <property type="molecule type" value="Genomic_DNA"/>
</dbReference>